<feature type="compositionally biased region" description="Basic and acidic residues" evidence="2">
    <location>
        <begin position="244"/>
        <end position="273"/>
    </location>
</feature>
<sequence>MGDAGFYRGTGADQDIRFTDKEKKLLKSMKFENNLEAKVDLQRVNIEVIKPWITSRLNELLGVEDEVVVEYVFSLLEDQNLNPKVMQINLTGFLNARRSREFMGELWELLDEAQKTEDGIPPSILEKKMKEMKNSGVAVKTEVKTEDSESCDWKNRYDSLTGGRYGGSTSSSGRYDEGRRRDRMDDDRPRDRRVEGTRDRAEDDREKSRKRDRREVSRSKSRSPPRRRSRVSPQASRSHRRRSSSGEDSRSKRREADGEDSRSRRRRDEDRKERRSSRSPRRNSSPDRHRSDKHKKDKKSRRERDRD</sequence>
<dbReference type="PANTHER" id="PTHR23148">
    <property type="entry name" value="SERINE/ARGININE REGULATED NUCLEAR MATRIX PROTEIN"/>
    <property type="match status" value="1"/>
</dbReference>
<feature type="compositionally biased region" description="Basic residues" evidence="2">
    <location>
        <begin position="219"/>
        <end position="230"/>
    </location>
</feature>
<dbReference type="GO" id="GO:0003723">
    <property type="term" value="F:RNA binding"/>
    <property type="evidence" value="ECO:0007669"/>
    <property type="project" value="TreeGrafter"/>
</dbReference>
<dbReference type="SUPFAM" id="SSF101233">
    <property type="entry name" value="PWI domain"/>
    <property type="match status" value="1"/>
</dbReference>
<dbReference type="PANTHER" id="PTHR23148:SF0">
    <property type="entry name" value="SERINE_ARGININE REPETITIVE MATRIX PROTEIN 1"/>
    <property type="match status" value="1"/>
</dbReference>
<dbReference type="Pfam" id="PF01480">
    <property type="entry name" value="PWI"/>
    <property type="match status" value="1"/>
</dbReference>
<evidence type="ECO:0000313" key="5">
    <source>
        <dbReference type="WBParaSite" id="L893_g21108.t1"/>
    </source>
</evidence>
<dbReference type="InterPro" id="IPR036483">
    <property type="entry name" value="PWI_dom_sf"/>
</dbReference>
<dbReference type="GO" id="GO:0006397">
    <property type="term" value="P:mRNA processing"/>
    <property type="evidence" value="ECO:0007669"/>
    <property type="project" value="UniProtKB-KW"/>
</dbReference>
<feature type="compositionally biased region" description="Basic and acidic residues" evidence="2">
    <location>
        <begin position="141"/>
        <end position="157"/>
    </location>
</feature>
<feature type="region of interest" description="Disordered" evidence="2">
    <location>
        <begin position="134"/>
        <end position="307"/>
    </location>
</feature>
<dbReference type="Proteomes" id="UP000095287">
    <property type="component" value="Unplaced"/>
</dbReference>
<dbReference type="AlphaFoldDB" id="A0A1I7YYR8"/>
<dbReference type="SMART" id="SM00311">
    <property type="entry name" value="PWI"/>
    <property type="match status" value="1"/>
</dbReference>
<name>A0A1I7YYR8_9BILA</name>
<protein>
    <submittedName>
        <fullName evidence="5">PWI domain-containing protein</fullName>
    </submittedName>
</protein>
<accession>A0A1I7YYR8</accession>
<dbReference type="PROSITE" id="PS51025">
    <property type="entry name" value="PWI"/>
    <property type="match status" value="1"/>
</dbReference>
<evidence type="ECO:0000256" key="2">
    <source>
        <dbReference type="SAM" id="MobiDB-lite"/>
    </source>
</evidence>
<dbReference type="GO" id="GO:0048024">
    <property type="term" value="P:regulation of mRNA splicing, via spliceosome"/>
    <property type="evidence" value="ECO:0007669"/>
    <property type="project" value="TreeGrafter"/>
</dbReference>
<dbReference type="Gene3D" id="1.20.1390.10">
    <property type="entry name" value="PWI domain"/>
    <property type="match status" value="1"/>
</dbReference>
<reference evidence="5" key="1">
    <citation type="submission" date="2016-11" db="UniProtKB">
        <authorList>
            <consortium name="WormBaseParasite"/>
        </authorList>
    </citation>
    <scope>IDENTIFICATION</scope>
</reference>
<evidence type="ECO:0000256" key="1">
    <source>
        <dbReference type="ARBA" id="ARBA00022664"/>
    </source>
</evidence>
<dbReference type="InterPro" id="IPR052225">
    <property type="entry name" value="Ser/Arg_repetitive_matrix"/>
</dbReference>
<keyword evidence="1" id="KW-0507">mRNA processing</keyword>
<evidence type="ECO:0000313" key="4">
    <source>
        <dbReference type="Proteomes" id="UP000095287"/>
    </source>
</evidence>
<keyword evidence="4" id="KW-1185">Reference proteome</keyword>
<dbReference type="WBParaSite" id="L893_g21108.t1">
    <property type="protein sequence ID" value="L893_g21108.t1"/>
    <property type="gene ID" value="L893_g21108"/>
</dbReference>
<dbReference type="GO" id="GO:0005681">
    <property type="term" value="C:spliceosomal complex"/>
    <property type="evidence" value="ECO:0007669"/>
    <property type="project" value="TreeGrafter"/>
</dbReference>
<proteinExistence type="predicted"/>
<organism evidence="4 5">
    <name type="scientific">Steinernema glaseri</name>
    <dbReference type="NCBI Taxonomy" id="37863"/>
    <lineage>
        <taxon>Eukaryota</taxon>
        <taxon>Metazoa</taxon>
        <taxon>Ecdysozoa</taxon>
        <taxon>Nematoda</taxon>
        <taxon>Chromadorea</taxon>
        <taxon>Rhabditida</taxon>
        <taxon>Tylenchina</taxon>
        <taxon>Panagrolaimomorpha</taxon>
        <taxon>Strongyloidoidea</taxon>
        <taxon>Steinernematidae</taxon>
        <taxon>Steinernema</taxon>
    </lineage>
</organism>
<feature type="domain" description="PWI" evidence="3">
    <location>
        <begin position="28"/>
        <end position="127"/>
    </location>
</feature>
<feature type="compositionally biased region" description="Basic and acidic residues" evidence="2">
    <location>
        <begin position="174"/>
        <end position="218"/>
    </location>
</feature>
<evidence type="ECO:0000259" key="3">
    <source>
        <dbReference type="PROSITE" id="PS51025"/>
    </source>
</evidence>
<dbReference type="InterPro" id="IPR002483">
    <property type="entry name" value="PWI_dom"/>
</dbReference>